<organism evidence="2">
    <name type="scientific">Arundo donax</name>
    <name type="common">Giant reed</name>
    <name type="synonym">Donax arundinaceus</name>
    <dbReference type="NCBI Taxonomy" id="35708"/>
    <lineage>
        <taxon>Eukaryota</taxon>
        <taxon>Viridiplantae</taxon>
        <taxon>Streptophyta</taxon>
        <taxon>Embryophyta</taxon>
        <taxon>Tracheophyta</taxon>
        <taxon>Spermatophyta</taxon>
        <taxon>Magnoliopsida</taxon>
        <taxon>Liliopsida</taxon>
        <taxon>Poales</taxon>
        <taxon>Poaceae</taxon>
        <taxon>PACMAD clade</taxon>
        <taxon>Arundinoideae</taxon>
        <taxon>Arundineae</taxon>
        <taxon>Arundo</taxon>
    </lineage>
</organism>
<sequence>MTGARERKSYGFKPDSTTRSTKPDARRA</sequence>
<feature type="region of interest" description="Disordered" evidence="1">
    <location>
        <begin position="1"/>
        <end position="28"/>
    </location>
</feature>
<reference evidence="2" key="2">
    <citation type="journal article" date="2015" name="Data Brief">
        <title>Shoot transcriptome of the giant reed, Arundo donax.</title>
        <authorList>
            <person name="Barrero R.A."/>
            <person name="Guerrero F.D."/>
            <person name="Moolhuijzen P."/>
            <person name="Goolsby J.A."/>
            <person name="Tidwell J."/>
            <person name="Bellgard S.E."/>
            <person name="Bellgard M.I."/>
        </authorList>
    </citation>
    <scope>NUCLEOTIDE SEQUENCE</scope>
    <source>
        <tissue evidence="2">Shoot tissue taken approximately 20 cm above the soil surface</tissue>
    </source>
</reference>
<name>A0A0A9FHT2_ARUDO</name>
<accession>A0A0A9FHT2</accession>
<reference evidence="2" key="1">
    <citation type="submission" date="2014-09" db="EMBL/GenBank/DDBJ databases">
        <authorList>
            <person name="Magalhaes I.L.F."/>
            <person name="Oliveira U."/>
            <person name="Santos F.R."/>
            <person name="Vidigal T.H.D.A."/>
            <person name="Brescovit A.D."/>
            <person name="Santos A.J."/>
        </authorList>
    </citation>
    <scope>NUCLEOTIDE SEQUENCE</scope>
    <source>
        <tissue evidence="2">Shoot tissue taken approximately 20 cm above the soil surface</tissue>
    </source>
</reference>
<evidence type="ECO:0000313" key="2">
    <source>
        <dbReference type="EMBL" id="JAE09651.1"/>
    </source>
</evidence>
<evidence type="ECO:0000256" key="1">
    <source>
        <dbReference type="SAM" id="MobiDB-lite"/>
    </source>
</evidence>
<dbReference type="EMBL" id="GBRH01188245">
    <property type="protein sequence ID" value="JAE09651.1"/>
    <property type="molecule type" value="Transcribed_RNA"/>
</dbReference>
<proteinExistence type="predicted"/>
<dbReference type="AlphaFoldDB" id="A0A0A9FHT2"/>
<protein>
    <submittedName>
        <fullName evidence="2">Uncharacterized protein</fullName>
    </submittedName>
</protein>